<keyword evidence="1" id="KW-0812">Transmembrane</keyword>
<evidence type="ECO:0000313" key="3">
    <source>
        <dbReference type="EMBL" id="OMD50836.1"/>
    </source>
</evidence>
<feature type="transmembrane region" description="Helical" evidence="1">
    <location>
        <begin position="98"/>
        <end position="116"/>
    </location>
</feature>
<dbReference type="InterPro" id="IPR027383">
    <property type="entry name" value="Znf_put"/>
</dbReference>
<feature type="domain" description="Putative zinc-finger" evidence="2">
    <location>
        <begin position="3"/>
        <end position="37"/>
    </location>
</feature>
<gene>
    <name evidence="3" type="ORF">BSK56_06655</name>
</gene>
<keyword evidence="1" id="KW-1133">Transmembrane helix</keyword>
<keyword evidence="4" id="KW-1185">Reference proteome</keyword>
<name>A0ABX3HJW3_PAEBO</name>
<keyword evidence="1" id="KW-0472">Membrane</keyword>
<evidence type="ECO:0000259" key="2">
    <source>
        <dbReference type="Pfam" id="PF13490"/>
    </source>
</evidence>
<sequence length="197" mass="22379">MNCREAQDFIPLLWDAPPTDPKRIELERHIASCPYCASEWALWQESSELMLETKVEVSEERAEAINLRVMERIYLESPWLMPGDGKSAGNSTVFRRRISLWIACFLAVFLSSFLYFTMFKTPHNTTTAQSGIVDTGVAGLSLGWSPAYPVLESEGGIIEPLVVSMGPTHPQYWMMLSMLGVGLSIFLLIRLNRYRRQ</sequence>
<accession>A0ABX3HJW3</accession>
<evidence type="ECO:0000313" key="4">
    <source>
        <dbReference type="Proteomes" id="UP000187412"/>
    </source>
</evidence>
<evidence type="ECO:0000256" key="1">
    <source>
        <dbReference type="SAM" id="Phobius"/>
    </source>
</evidence>
<dbReference type="EMBL" id="MPTB01000006">
    <property type="protein sequence ID" value="OMD50836.1"/>
    <property type="molecule type" value="Genomic_DNA"/>
</dbReference>
<organism evidence="3 4">
    <name type="scientific">Paenibacillus borealis</name>
    <dbReference type="NCBI Taxonomy" id="160799"/>
    <lineage>
        <taxon>Bacteria</taxon>
        <taxon>Bacillati</taxon>
        <taxon>Bacillota</taxon>
        <taxon>Bacilli</taxon>
        <taxon>Bacillales</taxon>
        <taxon>Paenibacillaceae</taxon>
        <taxon>Paenibacillus</taxon>
    </lineage>
</organism>
<dbReference type="RefSeq" id="WP_076109846.1">
    <property type="nucleotide sequence ID" value="NZ_MPTB01000006.1"/>
</dbReference>
<comment type="caution">
    <text evidence="3">The sequence shown here is derived from an EMBL/GenBank/DDBJ whole genome shotgun (WGS) entry which is preliminary data.</text>
</comment>
<protein>
    <recommendedName>
        <fullName evidence="2">Putative zinc-finger domain-containing protein</fullName>
    </recommendedName>
</protein>
<proteinExistence type="predicted"/>
<dbReference type="Proteomes" id="UP000187412">
    <property type="component" value="Unassembled WGS sequence"/>
</dbReference>
<reference evidence="3 4" key="1">
    <citation type="submission" date="2016-10" db="EMBL/GenBank/DDBJ databases">
        <title>Paenibacillus species isolates.</title>
        <authorList>
            <person name="Beno S.M."/>
        </authorList>
    </citation>
    <scope>NUCLEOTIDE SEQUENCE [LARGE SCALE GENOMIC DNA]</scope>
    <source>
        <strain evidence="3 4">FSL H7-0744</strain>
    </source>
</reference>
<dbReference type="Pfam" id="PF13490">
    <property type="entry name" value="zf-HC2"/>
    <property type="match status" value="1"/>
</dbReference>
<feature type="transmembrane region" description="Helical" evidence="1">
    <location>
        <begin position="172"/>
        <end position="191"/>
    </location>
</feature>